<dbReference type="InterPro" id="IPR000172">
    <property type="entry name" value="GMC_OxRdtase_N"/>
</dbReference>
<dbReference type="EMBL" id="JAAZSR010000137">
    <property type="protein sequence ID" value="NKX50864.1"/>
    <property type="molecule type" value="Genomic_DNA"/>
</dbReference>
<proteinExistence type="inferred from homology"/>
<dbReference type="PANTHER" id="PTHR11552:SF147">
    <property type="entry name" value="CHOLINE DEHYDROGENASE, MITOCHONDRIAL"/>
    <property type="match status" value="1"/>
</dbReference>
<evidence type="ECO:0000313" key="6">
    <source>
        <dbReference type="EMBL" id="NKX50864.1"/>
    </source>
</evidence>
<dbReference type="PANTHER" id="PTHR11552">
    <property type="entry name" value="GLUCOSE-METHANOL-CHOLINE GMC OXIDOREDUCTASE"/>
    <property type="match status" value="1"/>
</dbReference>
<evidence type="ECO:0000256" key="2">
    <source>
        <dbReference type="ARBA" id="ARBA00010790"/>
    </source>
</evidence>
<keyword evidence="7" id="KW-1185">Reference proteome</keyword>
<feature type="domain" description="Glucose-methanol-choline oxidoreductase N-terminal" evidence="5">
    <location>
        <begin position="5"/>
        <end position="127"/>
    </location>
</feature>
<dbReference type="Gene3D" id="3.50.50.60">
    <property type="entry name" value="FAD/NAD(P)-binding domain"/>
    <property type="match status" value="1"/>
</dbReference>
<sequence length="131" mass="14006">MTAEFDYIVVGAGSAGAVIARRLIVAGRRVAVLAAGGEDTNPVIADVFAAGALWHGPEDWNYYTTGQEGCAGRKLHLPRGKVLGGLHALNATTWVRGAKQDFDTWAYLGCPGWSWDEVLPVFKAIEKYDGG</sequence>
<dbReference type="Proteomes" id="UP000523795">
    <property type="component" value="Unassembled WGS sequence"/>
</dbReference>
<dbReference type="Pfam" id="PF00732">
    <property type="entry name" value="GMC_oxred_N"/>
    <property type="match status" value="1"/>
</dbReference>
<protein>
    <submittedName>
        <fullName evidence="6">GMC family oxidoreductase</fullName>
    </submittedName>
</protein>
<dbReference type="InterPro" id="IPR036188">
    <property type="entry name" value="FAD/NAD-bd_sf"/>
</dbReference>
<keyword evidence="3" id="KW-0285">Flavoprotein</keyword>
<name>A0ABX1JPW4_9MICC</name>
<gene>
    <name evidence="6" type="ORF">HER39_09855</name>
</gene>
<evidence type="ECO:0000259" key="5">
    <source>
        <dbReference type="Pfam" id="PF00732"/>
    </source>
</evidence>
<keyword evidence="4" id="KW-0274">FAD</keyword>
<dbReference type="SUPFAM" id="SSF51905">
    <property type="entry name" value="FAD/NAD(P)-binding domain"/>
    <property type="match status" value="1"/>
</dbReference>
<comment type="similarity">
    <text evidence="2">Belongs to the GMC oxidoreductase family.</text>
</comment>
<feature type="non-terminal residue" evidence="6">
    <location>
        <position position="131"/>
    </location>
</feature>
<comment type="caution">
    <text evidence="6">The sequence shown here is derived from an EMBL/GenBank/DDBJ whole genome shotgun (WGS) entry which is preliminary data.</text>
</comment>
<organism evidence="6 7">
    <name type="scientific">Arthrobacter deserti</name>
    <dbReference type="NCBI Taxonomy" id="1742687"/>
    <lineage>
        <taxon>Bacteria</taxon>
        <taxon>Bacillati</taxon>
        <taxon>Actinomycetota</taxon>
        <taxon>Actinomycetes</taxon>
        <taxon>Micrococcales</taxon>
        <taxon>Micrococcaceae</taxon>
        <taxon>Arthrobacter</taxon>
    </lineage>
</organism>
<comment type="cofactor">
    <cofactor evidence="1">
        <name>FAD</name>
        <dbReference type="ChEBI" id="CHEBI:57692"/>
    </cofactor>
</comment>
<evidence type="ECO:0000256" key="4">
    <source>
        <dbReference type="ARBA" id="ARBA00022827"/>
    </source>
</evidence>
<evidence type="ECO:0000313" key="7">
    <source>
        <dbReference type="Proteomes" id="UP000523795"/>
    </source>
</evidence>
<accession>A0ABX1JPW4</accession>
<dbReference type="InterPro" id="IPR012132">
    <property type="entry name" value="GMC_OxRdtase"/>
</dbReference>
<evidence type="ECO:0000256" key="3">
    <source>
        <dbReference type="ARBA" id="ARBA00022630"/>
    </source>
</evidence>
<evidence type="ECO:0000256" key="1">
    <source>
        <dbReference type="ARBA" id="ARBA00001974"/>
    </source>
</evidence>
<reference evidence="6 7" key="1">
    <citation type="submission" date="2020-04" db="EMBL/GenBank/DDBJ databases">
        <authorList>
            <person name="Liu S."/>
        </authorList>
    </citation>
    <scope>NUCLEOTIDE SEQUENCE [LARGE SCALE GENOMIC DNA]</scope>
    <source>
        <strain evidence="6 7">CGMCC 1.15091</strain>
    </source>
</reference>